<protein>
    <submittedName>
        <fullName evidence="2">Uncharacterized protein</fullName>
    </submittedName>
</protein>
<evidence type="ECO:0000313" key="3">
    <source>
        <dbReference type="Proteomes" id="UP000250235"/>
    </source>
</evidence>
<feature type="compositionally biased region" description="Polar residues" evidence="1">
    <location>
        <begin position="1"/>
        <end position="11"/>
    </location>
</feature>
<accession>A0A2Z7CNA5</accession>
<feature type="compositionally biased region" description="Basic and acidic residues" evidence="1">
    <location>
        <begin position="407"/>
        <end position="417"/>
    </location>
</feature>
<reference evidence="2 3" key="1">
    <citation type="journal article" date="2015" name="Proc. Natl. Acad. Sci. U.S.A.">
        <title>The resurrection genome of Boea hygrometrica: A blueprint for survival of dehydration.</title>
        <authorList>
            <person name="Xiao L."/>
            <person name="Yang G."/>
            <person name="Zhang L."/>
            <person name="Yang X."/>
            <person name="Zhao S."/>
            <person name="Ji Z."/>
            <person name="Zhou Q."/>
            <person name="Hu M."/>
            <person name="Wang Y."/>
            <person name="Chen M."/>
            <person name="Xu Y."/>
            <person name="Jin H."/>
            <person name="Xiao X."/>
            <person name="Hu G."/>
            <person name="Bao F."/>
            <person name="Hu Y."/>
            <person name="Wan P."/>
            <person name="Li L."/>
            <person name="Deng X."/>
            <person name="Kuang T."/>
            <person name="Xiang C."/>
            <person name="Zhu J.K."/>
            <person name="Oliver M.J."/>
            <person name="He Y."/>
        </authorList>
    </citation>
    <scope>NUCLEOTIDE SEQUENCE [LARGE SCALE GENOMIC DNA]</scope>
    <source>
        <strain evidence="3">cv. XS01</strain>
    </source>
</reference>
<name>A0A2Z7CNA5_9LAMI</name>
<sequence length="632" mass="71159">MSTRPDTSSKTAPADSSSQLDLDSCLTENKKKQRGTKRKKRVESSDSESNISLPITHLVWRRRTQRPQTQQRSTGERDDPQHGSLPAVPVEGVGISAKENIATGSKERERANREQNSQMSGDFQNEENQGYETLMDPVNPNESDGAQNESERSTVNSLEKETENTERAIIIRSDKGKGMLDVISKLNPVVENCQFVLKSAWNNISAKIDIFDEWTHFRREVRLKGISSFDHLSQIEEQLLEWGETEKISELFERSSLIIYKLYELEVEKLYNEHLANFKLDGPSVNHDYLCIRRLDKDLKEIATLHRAQLALADLPIMAPEASFAGLVFNQPPILALSFSSQSEQEQAVDQASIQLTALDDEHQAHREHDYLDAQQEQQGSGGNPTPIEDPSVHIVDIVNNPGTHSFLDEHGTDHQDQSPSNLCIVTYTLDSEEDTRLSFLESFKSSHTGSQRMFISSPPDSPQANSKLDEVYKVVASIDSRMLYMESKMTSVDSRTLSLDSNMQPMEFKIRSMNSHIKQLVDTQNILKLDFRRHKGIIYEKVETLASTIKSSQTALETSLIRQLAGQQQHFTDDLDMVKLQLAELVEHLKKIAPKSGSTCATRLPLSCLTCIGKTSELRGSTSKTEDNKIT</sequence>
<feature type="region of interest" description="Disordered" evidence="1">
    <location>
        <begin position="1"/>
        <end position="164"/>
    </location>
</feature>
<gene>
    <name evidence="2" type="ORF">F511_25685</name>
</gene>
<dbReference type="AlphaFoldDB" id="A0A2Z7CNA5"/>
<dbReference type="OrthoDB" id="342281at2759"/>
<dbReference type="EMBL" id="KQ993848">
    <property type="protein sequence ID" value="KZV48562.1"/>
    <property type="molecule type" value="Genomic_DNA"/>
</dbReference>
<evidence type="ECO:0000313" key="2">
    <source>
        <dbReference type="EMBL" id="KZV48562.1"/>
    </source>
</evidence>
<feature type="compositionally biased region" description="Basic residues" evidence="1">
    <location>
        <begin position="31"/>
        <end position="41"/>
    </location>
</feature>
<feature type="compositionally biased region" description="Low complexity" evidence="1">
    <location>
        <begin position="15"/>
        <end position="26"/>
    </location>
</feature>
<feature type="compositionally biased region" description="Polar residues" evidence="1">
    <location>
        <begin position="114"/>
        <end position="131"/>
    </location>
</feature>
<dbReference type="Proteomes" id="UP000250235">
    <property type="component" value="Unassembled WGS sequence"/>
</dbReference>
<evidence type="ECO:0000256" key="1">
    <source>
        <dbReference type="SAM" id="MobiDB-lite"/>
    </source>
</evidence>
<proteinExistence type="predicted"/>
<feature type="compositionally biased region" description="Polar residues" evidence="1">
    <location>
        <begin position="140"/>
        <end position="157"/>
    </location>
</feature>
<organism evidence="2 3">
    <name type="scientific">Dorcoceras hygrometricum</name>
    <dbReference type="NCBI Taxonomy" id="472368"/>
    <lineage>
        <taxon>Eukaryota</taxon>
        <taxon>Viridiplantae</taxon>
        <taxon>Streptophyta</taxon>
        <taxon>Embryophyta</taxon>
        <taxon>Tracheophyta</taxon>
        <taxon>Spermatophyta</taxon>
        <taxon>Magnoliopsida</taxon>
        <taxon>eudicotyledons</taxon>
        <taxon>Gunneridae</taxon>
        <taxon>Pentapetalae</taxon>
        <taxon>asterids</taxon>
        <taxon>lamiids</taxon>
        <taxon>Lamiales</taxon>
        <taxon>Gesneriaceae</taxon>
        <taxon>Didymocarpoideae</taxon>
        <taxon>Trichosporeae</taxon>
        <taxon>Loxocarpinae</taxon>
        <taxon>Dorcoceras</taxon>
    </lineage>
</organism>
<feature type="region of interest" description="Disordered" evidence="1">
    <location>
        <begin position="373"/>
        <end position="392"/>
    </location>
</feature>
<feature type="region of interest" description="Disordered" evidence="1">
    <location>
        <begin position="399"/>
        <end position="420"/>
    </location>
</feature>
<keyword evidence="3" id="KW-1185">Reference proteome</keyword>